<dbReference type="InterPro" id="IPR036322">
    <property type="entry name" value="WD40_repeat_dom_sf"/>
</dbReference>
<keyword evidence="5 22" id="KW-0853">WD repeat</keyword>
<evidence type="ECO:0000256" key="5">
    <source>
        <dbReference type="ARBA" id="ARBA00022574"/>
    </source>
</evidence>
<keyword evidence="16" id="KW-0131">Cell cycle</keyword>
<dbReference type="PROSITE" id="PS50294">
    <property type="entry name" value="WD_REPEATS_REGION"/>
    <property type="match status" value="1"/>
</dbReference>
<dbReference type="SMART" id="SM00320">
    <property type="entry name" value="WD40"/>
    <property type="match status" value="4"/>
</dbReference>
<dbReference type="PhylomeDB" id="D2A1Z6"/>
<name>D2A1Z6_TRICA</name>
<evidence type="ECO:0000256" key="14">
    <source>
        <dbReference type="ARBA" id="ARBA00023132"/>
    </source>
</evidence>
<dbReference type="eggNOG" id="KOG0266">
    <property type="taxonomic scope" value="Eukaryota"/>
</dbReference>
<dbReference type="Proteomes" id="UP000007266">
    <property type="component" value="Linkage group 4"/>
</dbReference>
<dbReference type="Gene3D" id="2.130.10.10">
    <property type="entry name" value="YVTN repeat-like/Quinoprotein amine dehydrogenase"/>
    <property type="match status" value="1"/>
</dbReference>
<keyword evidence="12" id="KW-0653">Protein transport</keyword>
<dbReference type="EMBL" id="KQ971338">
    <property type="protein sequence ID" value="EFA02061.1"/>
    <property type="molecule type" value="Genomic_DNA"/>
</dbReference>
<comment type="subunit">
    <text evidence="19">Component of the Nup107-160 subcomplex of the nuclear pore complex (NPC). The Nup107-160 subcomplex includes NUP160, NUP133, NUP107, NUP98, NUP85, NUP43, NUP37, SEH1 and SEC13.</text>
</comment>
<evidence type="ECO:0000256" key="19">
    <source>
        <dbReference type="ARBA" id="ARBA00062724"/>
    </source>
</evidence>
<keyword evidence="3" id="KW-0813">Transport</keyword>
<proteinExistence type="predicted"/>
<dbReference type="FunCoup" id="D2A1Z6">
    <property type="interactions" value="581"/>
</dbReference>
<evidence type="ECO:0000313" key="23">
    <source>
        <dbReference type="EMBL" id="EFA02061.1"/>
    </source>
</evidence>
<protein>
    <recommendedName>
        <fullName evidence="20">Nucleoporin Nup37</fullName>
    </recommendedName>
    <alternativeName>
        <fullName evidence="21">Nup107-160 subcomplex subunit Nup37</fullName>
    </alternativeName>
</protein>
<keyword evidence="10" id="KW-0159">Chromosome partition</keyword>
<evidence type="ECO:0000256" key="6">
    <source>
        <dbReference type="ARBA" id="ARBA00022618"/>
    </source>
</evidence>
<keyword evidence="9" id="KW-0509">mRNA transport</keyword>
<dbReference type="PROSITE" id="PS50082">
    <property type="entry name" value="WD_REPEATS_2"/>
    <property type="match status" value="1"/>
</dbReference>
<evidence type="ECO:0000256" key="1">
    <source>
        <dbReference type="ARBA" id="ARBA00004567"/>
    </source>
</evidence>
<keyword evidence="8" id="KW-0498">Mitosis</keyword>
<evidence type="ECO:0000256" key="11">
    <source>
        <dbReference type="ARBA" id="ARBA00022838"/>
    </source>
</evidence>
<dbReference type="InterPro" id="IPR037626">
    <property type="entry name" value="NUP37"/>
</dbReference>
<dbReference type="GO" id="GO:0015031">
    <property type="term" value="P:protein transport"/>
    <property type="evidence" value="ECO:0007669"/>
    <property type="project" value="UniProtKB-KW"/>
</dbReference>
<evidence type="ECO:0000256" key="7">
    <source>
        <dbReference type="ARBA" id="ARBA00022737"/>
    </source>
</evidence>
<accession>D2A1Z6</accession>
<dbReference type="HOGENOM" id="CLU_074370_0_0_1"/>
<dbReference type="InterPro" id="IPR015943">
    <property type="entry name" value="WD40/YVTN_repeat-like_dom_sf"/>
</dbReference>
<dbReference type="GO" id="GO:0000776">
    <property type="term" value="C:kinetochore"/>
    <property type="evidence" value="ECO:0007669"/>
    <property type="project" value="UniProtKB-KW"/>
</dbReference>
<dbReference type="Pfam" id="PF00400">
    <property type="entry name" value="WD40"/>
    <property type="match status" value="1"/>
</dbReference>
<comment type="subcellular location">
    <subcellularLocation>
        <location evidence="2">Chromosome</location>
        <location evidence="2">Centromere</location>
        <location evidence="2">Kinetochore</location>
    </subcellularLocation>
    <subcellularLocation>
        <location evidence="1">Nucleus</location>
        <location evidence="1">Nuclear pore complex</location>
    </subcellularLocation>
</comment>
<evidence type="ECO:0000256" key="3">
    <source>
        <dbReference type="ARBA" id="ARBA00022448"/>
    </source>
</evidence>
<evidence type="ECO:0000256" key="13">
    <source>
        <dbReference type="ARBA" id="ARBA00023010"/>
    </source>
</evidence>
<dbReference type="STRING" id="7070.D2A1Z6"/>
<dbReference type="PANTHER" id="PTHR22806">
    <property type="entry name" value="NUCLEOPORIN NUP37 P37 -RELATED"/>
    <property type="match status" value="1"/>
</dbReference>
<dbReference type="InParanoid" id="D2A1Z6"/>
<evidence type="ECO:0000256" key="10">
    <source>
        <dbReference type="ARBA" id="ARBA00022829"/>
    </source>
</evidence>
<keyword evidence="4" id="KW-0158">Chromosome</keyword>
<evidence type="ECO:0000256" key="16">
    <source>
        <dbReference type="ARBA" id="ARBA00023306"/>
    </source>
</evidence>
<evidence type="ECO:0000256" key="8">
    <source>
        <dbReference type="ARBA" id="ARBA00022776"/>
    </source>
</evidence>
<keyword evidence="15" id="KW-0539">Nucleus</keyword>
<keyword evidence="14" id="KW-0906">Nuclear pore complex</keyword>
<gene>
    <name evidence="23" type="primary">AUGUSTUS-3.0.2_07691</name>
    <name evidence="23" type="ORF">TcasGA2_TC007691</name>
</gene>
<organism evidence="23 24">
    <name type="scientific">Tribolium castaneum</name>
    <name type="common">Red flour beetle</name>
    <dbReference type="NCBI Taxonomy" id="7070"/>
    <lineage>
        <taxon>Eukaryota</taxon>
        <taxon>Metazoa</taxon>
        <taxon>Ecdysozoa</taxon>
        <taxon>Arthropoda</taxon>
        <taxon>Hexapoda</taxon>
        <taxon>Insecta</taxon>
        <taxon>Pterygota</taxon>
        <taxon>Neoptera</taxon>
        <taxon>Endopterygota</taxon>
        <taxon>Coleoptera</taxon>
        <taxon>Polyphaga</taxon>
        <taxon>Cucujiformia</taxon>
        <taxon>Tenebrionidae</taxon>
        <taxon>Tenebrionidae incertae sedis</taxon>
        <taxon>Tribolium</taxon>
    </lineage>
</organism>
<evidence type="ECO:0000256" key="21">
    <source>
        <dbReference type="ARBA" id="ARBA00076652"/>
    </source>
</evidence>
<reference evidence="23 24" key="2">
    <citation type="journal article" date="2010" name="Nucleic Acids Res.">
        <title>BeetleBase in 2010: revisions to provide comprehensive genomic information for Tribolium castaneum.</title>
        <authorList>
            <person name="Kim H.S."/>
            <person name="Murphy T."/>
            <person name="Xia J."/>
            <person name="Caragea D."/>
            <person name="Park Y."/>
            <person name="Beeman R.W."/>
            <person name="Lorenzen M.D."/>
            <person name="Butcher S."/>
            <person name="Manak J.R."/>
            <person name="Brown S.J."/>
        </authorList>
    </citation>
    <scope>GENOME REANNOTATION</scope>
    <source>
        <strain evidence="23 24">Georgia GA2</strain>
    </source>
</reference>
<feature type="repeat" description="WD" evidence="22">
    <location>
        <begin position="119"/>
        <end position="160"/>
    </location>
</feature>
<evidence type="ECO:0000256" key="20">
    <source>
        <dbReference type="ARBA" id="ARBA00068271"/>
    </source>
</evidence>
<evidence type="ECO:0000256" key="18">
    <source>
        <dbReference type="ARBA" id="ARBA00053706"/>
    </source>
</evidence>
<keyword evidence="13" id="KW-0811">Translocation</keyword>
<comment type="function">
    <text evidence="18">Component of the Nup107-160 subcomplex of the nuclear pore complex (NPC). The Nup107-160 subcomplex is required for the assembly of a functional NPC. The Nup107-160 subcomplex is also required for normal kinetochore microtubule attachment, mitotic progression and chromosome segregation.</text>
</comment>
<sequence length="321" mass="35842">MEIASHLNDSKVVFKKDFSEYGQILNIEFSPFILSQDLILIGFESKVVLGHLKIDEEQSLELDILAEFTLKSRCCSLTFSPETSTSILPNNIIFAAACKDYKVRVFRSDLRGSDVCKVLSEHNSYINDVKFDPDNNFLVSVSDDNTAKLWDTTDFQCVVTLQLTSPGMSVCWHKDDGSKLLIAEKIGLIRFYNVETQNPILSLDYGKPLACAHWAPSDSQLVASLQLGELLIWDLSKPCVPASNTLVFTEAGGFVRFNSFGNLVAAINSLDSTLKIVDCQINQMKLSVPVTLPSNVSWHCRYPIVCVGDYMTLTFWKVVSK</sequence>
<keyword evidence="11" id="KW-0995">Kinetochore</keyword>
<evidence type="ECO:0000256" key="4">
    <source>
        <dbReference type="ARBA" id="ARBA00022454"/>
    </source>
</evidence>
<evidence type="ECO:0000256" key="22">
    <source>
        <dbReference type="PROSITE-ProRule" id="PRU00221"/>
    </source>
</evidence>
<dbReference type="InterPro" id="IPR001680">
    <property type="entry name" value="WD40_rpt"/>
</dbReference>
<dbReference type="GO" id="GO:0031080">
    <property type="term" value="C:nuclear pore outer ring"/>
    <property type="evidence" value="ECO:0000318"/>
    <property type="project" value="GO_Central"/>
</dbReference>
<evidence type="ECO:0000256" key="9">
    <source>
        <dbReference type="ARBA" id="ARBA00022816"/>
    </source>
</evidence>
<evidence type="ECO:0000256" key="15">
    <source>
        <dbReference type="ARBA" id="ARBA00023242"/>
    </source>
</evidence>
<dbReference type="GO" id="GO:0007059">
    <property type="term" value="P:chromosome segregation"/>
    <property type="evidence" value="ECO:0007669"/>
    <property type="project" value="UniProtKB-KW"/>
</dbReference>
<dbReference type="SUPFAM" id="SSF50978">
    <property type="entry name" value="WD40 repeat-like"/>
    <property type="match status" value="1"/>
</dbReference>
<evidence type="ECO:0000256" key="17">
    <source>
        <dbReference type="ARBA" id="ARBA00023328"/>
    </source>
</evidence>
<keyword evidence="6" id="KW-0132">Cell division</keyword>
<evidence type="ECO:0000313" key="24">
    <source>
        <dbReference type="Proteomes" id="UP000007266"/>
    </source>
</evidence>
<keyword evidence="24" id="KW-1185">Reference proteome</keyword>
<dbReference type="OMA" id="FWKVQIK"/>
<dbReference type="PANTHER" id="PTHR22806:SF0">
    <property type="entry name" value="NUCLEOPORIN NUP37"/>
    <property type="match status" value="1"/>
</dbReference>
<dbReference type="FunFam" id="2.130.10.10:FF:000168">
    <property type="entry name" value="Nucleoporin Nup37"/>
    <property type="match status" value="1"/>
</dbReference>
<keyword evidence="7" id="KW-0677">Repeat</keyword>
<evidence type="ECO:0000256" key="12">
    <source>
        <dbReference type="ARBA" id="ARBA00022927"/>
    </source>
</evidence>
<dbReference type="AlphaFoldDB" id="D2A1Z6"/>
<dbReference type="GO" id="GO:0051028">
    <property type="term" value="P:mRNA transport"/>
    <property type="evidence" value="ECO:0007669"/>
    <property type="project" value="UniProtKB-KW"/>
</dbReference>
<evidence type="ECO:0000256" key="2">
    <source>
        <dbReference type="ARBA" id="ARBA00004629"/>
    </source>
</evidence>
<dbReference type="GO" id="GO:0051301">
    <property type="term" value="P:cell division"/>
    <property type="evidence" value="ECO:0007669"/>
    <property type="project" value="UniProtKB-KW"/>
</dbReference>
<reference evidence="23 24" key="1">
    <citation type="journal article" date="2008" name="Nature">
        <title>The genome of the model beetle and pest Tribolium castaneum.</title>
        <authorList>
            <consortium name="Tribolium Genome Sequencing Consortium"/>
            <person name="Richards S."/>
            <person name="Gibbs R.A."/>
            <person name="Weinstock G.M."/>
            <person name="Brown S.J."/>
            <person name="Denell R."/>
            <person name="Beeman R.W."/>
            <person name="Gibbs R."/>
            <person name="Beeman R.W."/>
            <person name="Brown S.J."/>
            <person name="Bucher G."/>
            <person name="Friedrich M."/>
            <person name="Grimmelikhuijzen C.J."/>
            <person name="Klingler M."/>
            <person name="Lorenzen M."/>
            <person name="Richards S."/>
            <person name="Roth S."/>
            <person name="Schroder R."/>
            <person name="Tautz D."/>
            <person name="Zdobnov E.M."/>
            <person name="Muzny D."/>
            <person name="Gibbs R.A."/>
            <person name="Weinstock G.M."/>
            <person name="Attaway T."/>
            <person name="Bell S."/>
            <person name="Buhay C.J."/>
            <person name="Chandrabose M.N."/>
            <person name="Chavez D."/>
            <person name="Clerk-Blankenburg K.P."/>
            <person name="Cree A."/>
            <person name="Dao M."/>
            <person name="Davis C."/>
            <person name="Chacko J."/>
            <person name="Dinh H."/>
            <person name="Dugan-Rocha S."/>
            <person name="Fowler G."/>
            <person name="Garner T.T."/>
            <person name="Garnes J."/>
            <person name="Gnirke A."/>
            <person name="Hawes A."/>
            <person name="Hernandez J."/>
            <person name="Hines S."/>
            <person name="Holder M."/>
            <person name="Hume J."/>
            <person name="Jhangiani S.N."/>
            <person name="Joshi V."/>
            <person name="Khan Z.M."/>
            <person name="Jackson L."/>
            <person name="Kovar C."/>
            <person name="Kowis A."/>
            <person name="Lee S."/>
            <person name="Lewis L.R."/>
            <person name="Margolis J."/>
            <person name="Morgan M."/>
            <person name="Nazareth L.V."/>
            <person name="Nguyen N."/>
            <person name="Okwuonu G."/>
            <person name="Parker D."/>
            <person name="Richards S."/>
            <person name="Ruiz S.J."/>
            <person name="Santibanez J."/>
            <person name="Savard J."/>
            <person name="Scherer S.E."/>
            <person name="Schneider B."/>
            <person name="Sodergren E."/>
            <person name="Tautz D."/>
            <person name="Vattahil S."/>
            <person name="Villasana D."/>
            <person name="White C.S."/>
            <person name="Wright R."/>
            <person name="Park Y."/>
            <person name="Beeman R.W."/>
            <person name="Lord J."/>
            <person name="Oppert B."/>
            <person name="Lorenzen M."/>
            <person name="Brown S."/>
            <person name="Wang L."/>
            <person name="Savard J."/>
            <person name="Tautz D."/>
            <person name="Richards S."/>
            <person name="Weinstock G."/>
            <person name="Gibbs R.A."/>
            <person name="Liu Y."/>
            <person name="Worley K."/>
            <person name="Weinstock G."/>
            <person name="Elsik C.G."/>
            <person name="Reese J.T."/>
            <person name="Elhaik E."/>
            <person name="Landan G."/>
            <person name="Graur D."/>
            <person name="Arensburger P."/>
            <person name="Atkinson P."/>
            <person name="Beeman R.W."/>
            <person name="Beidler J."/>
            <person name="Brown S.J."/>
            <person name="Demuth J.P."/>
            <person name="Drury D.W."/>
            <person name="Du Y.Z."/>
            <person name="Fujiwara H."/>
            <person name="Lorenzen M."/>
            <person name="Maselli V."/>
            <person name="Osanai M."/>
            <person name="Park Y."/>
            <person name="Robertson H.M."/>
            <person name="Tu Z."/>
            <person name="Wang J.J."/>
            <person name="Wang S."/>
            <person name="Richards S."/>
            <person name="Song H."/>
            <person name="Zhang L."/>
            <person name="Sodergren E."/>
            <person name="Werner D."/>
            <person name="Stanke M."/>
            <person name="Morgenstern B."/>
            <person name="Solovyev V."/>
            <person name="Kosarev P."/>
            <person name="Brown G."/>
            <person name="Chen H.C."/>
            <person name="Ermolaeva O."/>
            <person name="Hlavina W."/>
            <person name="Kapustin Y."/>
            <person name="Kiryutin B."/>
            <person name="Kitts P."/>
            <person name="Maglott D."/>
            <person name="Pruitt K."/>
            <person name="Sapojnikov V."/>
            <person name="Souvorov A."/>
            <person name="Mackey A.J."/>
            <person name="Waterhouse R.M."/>
            <person name="Wyder S."/>
            <person name="Zdobnov E.M."/>
            <person name="Zdobnov E.M."/>
            <person name="Wyder S."/>
            <person name="Kriventseva E.V."/>
            <person name="Kadowaki T."/>
            <person name="Bork P."/>
            <person name="Aranda M."/>
            <person name="Bao R."/>
            <person name="Beermann A."/>
            <person name="Berns N."/>
            <person name="Bolognesi R."/>
            <person name="Bonneton F."/>
            <person name="Bopp D."/>
            <person name="Brown S.J."/>
            <person name="Bucher G."/>
            <person name="Butts T."/>
            <person name="Chaumot A."/>
            <person name="Denell R.E."/>
            <person name="Ferrier D.E."/>
            <person name="Friedrich M."/>
            <person name="Gordon C.M."/>
            <person name="Jindra M."/>
            <person name="Klingler M."/>
            <person name="Lan Q."/>
            <person name="Lattorff H.M."/>
            <person name="Laudet V."/>
            <person name="von Levetsow C."/>
            <person name="Liu Z."/>
            <person name="Lutz R."/>
            <person name="Lynch J.A."/>
            <person name="da Fonseca R.N."/>
            <person name="Posnien N."/>
            <person name="Reuter R."/>
            <person name="Roth S."/>
            <person name="Savard J."/>
            <person name="Schinko J.B."/>
            <person name="Schmitt C."/>
            <person name="Schoppmeier M."/>
            <person name="Schroder R."/>
            <person name="Shippy T.D."/>
            <person name="Simonnet F."/>
            <person name="Marques-Souza H."/>
            <person name="Tautz D."/>
            <person name="Tomoyasu Y."/>
            <person name="Trauner J."/>
            <person name="Van der Zee M."/>
            <person name="Vervoort M."/>
            <person name="Wittkopp N."/>
            <person name="Wimmer E.A."/>
            <person name="Yang X."/>
            <person name="Jones A.K."/>
            <person name="Sattelle D.B."/>
            <person name="Ebert P.R."/>
            <person name="Nelson D."/>
            <person name="Scott J.G."/>
            <person name="Beeman R.W."/>
            <person name="Muthukrishnan S."/>
            <person name="Kramer K.J."/>
            <person name="Arakane Y."/>
            <person name="Beeman R.W."/>
            <person name="Zhu Q."/>
            <person name="Hogenkamp D."/>
            <person name="Dixit R."/>
            <person name="Oppert B."/>
            <person name="Jiang H."/>
            <person name="Zou Z."/>
            <person name="Marshall J."/>
            <person name="Elpidina E."/>
            <person name="Vinokurov K."/>
            <person name="Oppert C."/>
            <person name="Zou Z."/>
            <person name="Evans J."/>
            <person name="Lu Z."/>
            <person name="Zhao P."/>
            <person name="Sumathipala N."/>
            <person name="Altincicek B."/>
            <person name="Vilcinskas A."/>
            <person name="Williams M."/>
            <person name="Hultmark D."/>
            <person name="Hetru C."/>
            <person name="Jiang H."/>
            <person name="Grimmelikhuijzen C.J."/>
            <person name="Hauser F."/>
            <person name="Cazzamali G."/>
            <person name="Williamson M."/>
            <person name="Park Y."/>
            <person name="Li B."/>
            <person name="Tanaka Y."/>
            <person name="Predel R."/>
            <person name="Neupert S."/>
            <person name="Schachtner J."/>
            <person name="Verleyen P."/>
            <person name="Raible F."/>
            <person name="Bork P."/>
            <person name="Friedrich M."/>
            <person name="Walden K.K."/>
            <person name="Robertson H.M."/>
            <person name="Angeli S."/>
            <person name="Foret S."/>
            <person name="Bucher G."/>
            <person name="Schuetz S."/>
            <person name="Maleszka R."/>
            <person name="Wimmer E.A."/>
            <person name="Beeman R.W."/>
            <person name="Lorenzen M."/>
            <person name="Tomoyasu Y."/>
            <person name="Miller S.C."/>
            <person name="Grossmann D."/>
            <person name="Bucher G."/>
        </authorList>
    </citation>
    <scope>NUCLEOTIDE SEQUENCE [LARGE SCALE GENOMIC DNA]</scope>
    <source>
        <strain evidence="23 24">Georgia GA2</strain>
    </source>
</reference>
<keyword evidence="17" id="KW-0137">Centromere</keyword>